<dbReference type="Proteomes" id="UP001519460">
    <property type="component" value="Unassembled WGS sequence"/>
</dbReference>
<evidence type="ECO:0000313" key="2">
    <source>
        <dbReference type="Proteomes" id="UP001519460"/>
    </source>
</evidence>
<sequence>MPKPLWQQIHVSPSKSSRLAMRTDNHIHDHVVKFERYATGHELAPRALTLLAPTSKLSRENASGHAYQLPNPTVCSFMCCSVGNSSRTQLFIVSCAVLLGTAPEPNCLQFHVLFCWEQLPNPTVYSFMCCSAGNSSRTQLFIVSCAVLLGTAPEPNCL</sequence>
<accession>A0ABD0JL91</accession>
<name>A0ABD0JL91_9CAEN</name>
<protein>
    <submittedName>
        <fullName evidence="1">Uncharacterized protein</fullName>
    </submittedName>
</protein>
<evidence type="ECO:0000313" key="1">
    <source>
        <dbReference type="EMBL" id="KAK7475778.1"/>
    </source>
</evidence>
<comment type="caution">
    <text evidence="1">The sequence shown here is derived from an EMBL/GenBank/DDBJ whole genome shotgun (WGS) entry which is preliminary data.</text>
</comment>
<dbReference type="EMBL" id="JACVVK020000394">
    <property type="protein sequence ID" value="KAK7475778.1"/>
    <property type="molecule type" value="Genomic_DNA"/>
</dbReference>
<organism evidence="1 2">
    <name type="scientific">Batillaria attramentaria</name>
    <dbReference type="NCBI Taxonomy" id="370345"/>
    <lineage>
        <taxon>Eukaryota</taxon>
        <taxon>Metazoa</taxon>
        <taxon>Spiralia</taxon>
        <taxon>Lophotrochozoa</taxon>
        <taxon>Mollusca</taxon>
        <taxon>Gastropoda</taxon>
        <taxon>Caenogastropoda</taxon>
        <taxon>Sorbeoconcha</taxon>
        <taxon>Cerithioidea</taxon>
        <taxon>Batillariidae</taxon>
        <taxon>Batillaria</taxon>
    </lineage>
</organism>
<dbReference type="AlphaFoldDB" id="A0ABD0JL91"/>
<proteinExistence type="predicted"/>
<reference evidence="1 2" key="1">
    <citation type="journal article" date="2023" name="Sci. Data">
        <title>Genome assembly of the Korean intertidal mud-creeper Batillaria attramentaria.</title>
        <authorList>
            <person name="Patra A.K."/>
            <person name="Ho P.T."/>
            <person name="Jun S."/>
            <person name="Lee S.J."/>
            <person name="Kim Y."/>
            <person name="Won Y.J."/>
        </authorList>
    </citation>
    <scope>NUCLEOTIDE SEQUENCE [LARGE SCALE GENOMIC DNA]</scope>
    <source>
        <strain evidence="1">Wonlab-2016</strain>
    </source>
</reference>
<gene>
    <name evidence="1" type="ORF">BaRGS_00032999</name>
</gene>
<keyword evidence="2" id="KW-1185">Reference proteome</keyword>